<dbReference type="Proteomes" id="UP001530293">
    <property type="component" value="Unassembled WGS sequence"/>
</dbReference>
<proteinExistence type="predicted"/>
<sequence length="352" mass="39068">MNMPLTMKASVHPIIVSITLFVVHCIGITNSLSLHHISTNVDLRDEVIISIARRDVLRRTAASATATAVSLASHPSPCYSAADDTIATTTGLARRLSLRDPSQLKNSVFNIPPKAQVYPDFLRGQWDVTMKYRGFLFPSTSIPKEKLVSDISIPGFQKLSIAQVADVGRELTTYQMSIDPVTGFEDRSISLTTSINAHLGYDAVREILYNRKDNPNRISIDFIPNRTRNANRIELFCNARESELVVVPQAPTSSSASSSSSQTDTSTIFVCSEHIRQVTFGLSQEFGVARQVVGNYAHFWTWKEDNNNQENNIMTGNLLTAAYLDAQDALFFEEPSKPVVVYSHDLVARKRS</sequence>
<dbReference type="AlphaFoldDB" id="A0ABD3MB56"/>
<comment type="caution">
    <text evidence="1">The sequence shown here is derived from an EMBL/GenBank/DDBJ whole genome shotgun (WGS) entry which is preliminary data.</text>
</comment>
<organism evidence="1 2">
    <name type="scientific">Discostella pseudostelligera</name>
    <dbReference type="NCBI Taxonomy" id="259834"/>
    <lineage>
        <taxon>Eukaryota</taxon>
        <taxon>Sar</taxon>
        <taxon>Stramenopiles</taxon>
        <taxon>Ochrophyta</taxon>
        <taxon>Bacillariophyta</taxon>
        <taxon>Coscinodiscophyceae</taxon>
        <taxon>Thalassiosirophycidae</taxon>
        <taxon>Stephanodiscales</taxon>
        <taxon>Stephanodiscaceae</taxon>
        <taxon>Discostella</taxon>
    </lineage>
</organism>
<dbReference type="EMBL" id="JALLBG020000171">
    <property type="protein sequence ID" value="KAL3760842.1"/>
    <property type="molecule type" value="Genomic_DNA"/>
</dbReference>
<keyword evidence="2" id="KW-1185">Reference proteome</keyword>
<gene>
    <name evidence="1" type="ORF">ACHAWU_007908</name>
</gene>
<protein>
    <submittedName>
        <fullName evidence="1">Uncharacterized protein</fullName>
    </submittedName>
</protein>
<accession>A0ABD3MB56</accession>
<name>A0ABD3MB56_9STRA</name>
<evidence type="ECO:0000313" key="2">
    <source>
        <dbReference type="Proteomes" id="UP001530293"/>
    </source>
</evidence>
<reference evidence="1 2" key="1">
    <citation type="submission" date="2024-10" db="EMBL/GenBank/DDBJ databases">
        <title>Updated reference genomes for cyclostephanoid diatoms.</title>
        <authorList>
            <person name="Roberts W.R."/>
            <person name="Alverson A.J."/>
        </authorList>
    </citation>
    <scope>NUCLEOTIDE SEQUENCE [LARGE SCALE GENOMIC DNA]</scope>
    <source>
        <strain evidence="1 2">AJA232-27</strain>
    </source>
</reference>
<evidence type="ECO:0000313" key="1">
    <source>
        <dbReference type="EMBL" id="KAL3760842.1"/>
    </source>
</evidence>